<dbReference type="SMART" id="SM00333">
    <property type="entry name" value="TUDOR"/>
    <property type="match status" value="1"/>
</dbReference>
<evidence type="ECO:0000256" key="6">
    <source>
        <dbReference type="SAM" id="MobiDB-lite"/>
    </source>
</evidence>
<dbReference type="InterPro" id="IPR049481">
    <property type="entry name" value="SMN_G2-BD"/>
</dbReference>
<feature type="domain" description="Tudor" evidence="7">
    <location>
        <begin position="68"/>
        <end position="133"/>
    </location>
</feature>
<evidence type="ECO:0000256" key="5">
    <source>
        <dbReference type="ARBA" id="ARBA00023242"/>
    </source>
</evidence>
<dbReference type="GO" id="GO:0008380">
    <property type="term" value="P:RNA splicing"/>
    <property type="evidence" value="ECO:0007669"/>
    <property type="project" value="UniProtKB-KW"/>
</dbReference>
<protein>
    <recommendedName>
        <fullName evidence="7">Tudor domain-containing protein</fullName>
    </recommendedName>
</protein>
<dbReference type="Pfam" id="PF20635">
    <property type="entry name" value="SMN_YG-box"/>
    <property type="match status" value="1"/>
</dbReference>
<organism evidence="8 9">
    <name type="scientific">Chironomus riparius</name>
    <dbReference type="NCBI Taxonomy" id="315576"/>
    <lineage>
        <taxon>Eukaryota</taxon>
        <taxon>Metazoa</taxon>
        <taxon>Ecdysozoa</taxon>
        <taxon>Arthropoda</taxon>
        <taxon>Hexapoda</taxon>
        <taxon>Insecta</taxon>
        <taxon>Pterygota</taxon>
        <taxon>Neoptera</taxon>
        <taxon>Endopterygota</taxon>
        <taxon>Diptera</taxon>
        <taxon>Nematocera</taxon>
        <taxon>Chironomoidea</taxon>
        <taxon>Chironomidae</taxon>
        <taxon>Chironominae</taxon>
        <taxon>Chironomus</taxon>
    </lineage>
</organism>
<dbReference type="GO" id="GO:0005634">
    <property type="term" value="C:nucleus"/>
    <property type="evidence" value="ECO:0007669"/>
    <property type="project" value="UniProtKB-SubCell"/>
</dbReference>
<dbReference type="EMBL" id="OU895879">
    <property type="protein sequence ID" value="CAG9808931.1"/>
    <property type="molecule type" value="Genomic_DNA"/>
</dbReference>
<feature type="region of interest" description="Disordered" evidence="6">
    <location>
        <begin position="213"/>
        <end position="255"/>
    </location>
</feature>
<evidence type="ECO:0000256" key="3">
    <source>
        <dbReference type="ARBA" id="ARBA00022664"/>
    </source>
</evidence>
<dbReference type="SUPFAM" id="SSF63748">
    <property type="entry name" value="Tudor/PWWP/MBT"/>
    <property type="match status" value="1"/>
</dbReference>
<comment type="subcellular location">
    <subcellularLocation>
        <location evidence="1">Nucleus</location>
    </subcellularLocation>
</comment>
<dbReference type="PROSITE" id="PS50304">
    <property type="entry name" value="TUDOR"/>
    <property type="match status" value="1"/>
</dbReference>
<evidence type="ECO:0000313" key="9">
    <source>
        <dbReference type="Proteomes" id="UP001153620"/>
    </source>
</evidence>
<dbReference type="Proteomes" id="UP001153620">
    <property type="component" value="Chromosome 3"/>
</dbReference>
<name>A0A9N9WWP1_9DIPT</name>
<dbReference type="Gene3D" id="3.40.190.10">
    <property type="entry name" value="Periplasmic binding protein-like II"/>
    <property type="match status" value="1"/>
</dbReference>
<proteinExistence type="inferred from homology"/>
<keyword evidence="3" id="KW-0507">mRNA processing</keyword>
<gene>
    <name evidence="8" type="ORF">CHIRRI_LOCUS11765</name>
</gene>
<evidence type="ECO:0000313" key="8">
    <source>
        <dbReference type="EMBL" id="CAG9808931.1"/>
    </source>
</evidence>
<sequence length="255" mass="29217">MSNSLYKKSFGPDHDDIWDDTLLIKAYEESLKVQKEEIAKNIAMKTNKKNNPEEIEESSTSIINDEKSFKVGDFVRSTYEDNVDYEAEILSINENGTALIRYIGYGNEQKVKKEDLVASWGFEAREEQKLLAEADKPVEEDRNHQEELHNFILNKSSGVHSKLPIPPMPPLPPGMFNSSRDTEYMSAMLMSWYMSGYYTGLYHGRKEAKDELSVSIAQQPITKKLPSTSTKEENPKHDRKRQKKRSVSSKSPKSD</sequence>
<dbReference type="InterPro" id="IPR002999">
    <property type="entry name" value="Tudor"/>
</dbReference>
<evidence type="ECO:0000256" key="1">
    <source>
        <dbReference type="ARBA" id="ARBA00004123"/>
    </source>
</evidence>
<keyword evidence="5" id="KW-0539">Nucleus</keyword>
<keyword evidence="4" id="KW-0508">mRNA splicing</keyword>
<dbReference type="InterPro" id="IPR040424">
    <property type="entry name" value="Smn1"/>
</dbReference>
<evidence type="ECO:0000256" key="2">
    <source>
        <dbReference type="ARBA" id="ARBA00005371"/>
    </source>
</evidence>
<dbReference type="InterPro" id="IPR047313">
    <property type="entry name" value="SMN_C"/>
</dbReference>
<reference evidence="8" key="2">
    <citation type="submission" date="2022-10" db="EMBL/GenBank/DDBJ databases">
        <authorList>
            <consortium name="ENA_rothamsted_submissions"/>
            <consortium name="culmorum"/>
            <person name="King R."/>
        </authorList>
    </citation>
    <scope>NUCLEOTIDE SEQUENCE</scope>
</reference>
<dbReference type="PANTHER" id="PTHR39267">
    <property type="entry name" value="SURVIVAL MOTOR NEURON-LIKE PROTEIN 1"/>
    <property type="match status" value="1"/>
</dbReference>
<dbReference type="AlphaFoldDB" id="A0A9N9WWP1"/>
<dbReference type="Pfam" id="PF20636">
    <property type="entry name" value="SMN_G2-BD"/>
    <property type="match status" value="1"/>
</dbReference>
<reference evidence="8" key="1">
    <citation type="submission" date="2022-01" db="EMBL/GenBank/DDBJ databases">
        <authorList>
            <person name="King R."/>
        </authorList>
    </citation>
    <scope>NUCLEOTIDE SEQUENCE</scope>
</reference>
<dbReference type="PANTHER" id="PTHR39267:SF1">
    <property type="entry name" value="SURVIVAL MOTOR NEURON PROTEIN"/>
    <property type="match status" value="1"/>
</dbReference>
<comment type="similarity">
    <text evidence="2">Belongs to the SMN family.</text>
</comment>
<dbReference type="CDD" id="cd22852">
    <property type="entry name" value="SMN_C"/>
    <property type="match status" value="1"/>
</dbReference>
<dbReference type="OrthoDB" id="197400at2759"/>
<evidence type="ECO:0000259" key="7">
    <source>
        <dbReference type="PROSITE" id="PS50304"/>
    </source>
</evidence>
<evidence type="ECO:0000256" key="4">
    <source>
        <dbReference type="ARBA" id="ARBA00023187"/>
    </source>
</evidence>
<dbReference type="GO" id="GO:0006397">
    <property type="term" value="P:mRNA processing"/>
    <property type="evidence" value="ECO:0007669"/>
    <property type="project" value="UniProtKB-KW"/>
</dbReference>
<keyword evidence="9" id="KW-1185">Reference proteome</keyword>
<accession>A0A9N9WWP1</accession>
<feature type="compositionally biased region" description="Polar residues" evidence="6">
    <location>
        <begin position="215"/>
        <end position="229"/>
    </location>
</feature>
<feature type="compositionally biased region" description="Basic residues" evidence="6">
    <location>
        <begin position="237"/>
        <end position="247"/>
    </location>
</feature>
<dbReference type="Gene3D" id="2.30.30.140">
    <property type="match status" value="1"/>
</dbReference>